<keyword evidence="2" id="KW-0238">DNA-binding</keyword>
<name>A0ABQ6B228_9BRAD</name>
<dbReference type="Pfam" id="PF12833">
    <property type="entry name" value="HTH_18"/>
    <property type="match status" value="1"/>
</dbReference>
<dbReference type="InterPro" id="IPR032687">
    <property type="entry name" value="AraC-type_N"/>
</dbReference>
<evidence type="ECO:0000313" key="6">
    <source>
        <dbReference type="Proteomes" id="UP001156905"/>
    </source>
</evidence>
<keyword evidence="1" id="KW-0805">Transcription regulation</keyword>
<keyword evidence="6" id="KW-1185">Reference proteome</keyword>
<dbReference type="Gene3D" id="1.10.10.60">
    <property type="entry name" value="Homeodomain-like"/>
    <property type="match status" value="1"/>
</dbReference>
<gene>
    <name evidence="5" type="ORF">GCM10007857_51740</name>
</gene>
<organism evidence="5 6">
    <name type="scientific">Bradyrhizobium iriomotense</name>
    <dbReference type="NCBI Taxonomy" id="441950"/>
    <lineage>
        <taxon>Bacteria</taxon>
        <taxon>Pseudomonadati</taxon>
        <taxon>Pseudomonadota</taxon>
        <taxon>Alphaproteobacteria</taxon>
        <taxon>Hyphomicrobiales</taxon>
        <taxon>Nitrobacteraceae</taxon>
        <taxon>Bradyrhizobium</taxon>
    </lineage>
</organism>
<keyword evidence="3" id="KW-0804">Transcription</keyword>
<dbReference type="InterPro" id="IPR018060">
    <property type="entry name" value="HTH_AraC"/>
</dbReference>
<dbReference type="PANTHER" id="PTHR47894">
    <property type="entry name" value="HTH-TYPE TRANSCRIPTIONAL REGULATOR GADX"/>
    <property type="match status" value="1"/>
</dbReference>
<dbReference type="PANTHER" id="PTHR47894:SF4">
    <property type="entry name" value="HTH-TYPE TRANSCRIPTIONAL REGULATOR GADX"/>
    <property type="match status" value="1"/>
</dbReference>
<feature type="domain" description="HTH araC/xylS-type" evidence="4">
    <location>
        <begin position="226"/>
        <end position="329"/>
    </location>
</feature>
<protein>
    <submittedName>
        <fullName evidence="5">AraC family transcriptional regulator</fullName>
    </submittedName>
</protein>
<evidence type="ECO:0000313" key="5">
    <source>
        <dbReference type="EMBL" id="GLR88462.1"/>
    </source>
</evidence>
<evidence type="ECO:0000256" key="2">
    <source>
        <dbReference type="ARBA" id="ARBA00023125"/>
    </source>
</evidence>
<comment type="caution">
    <text evidence="5">The sequence shown here is derived from an EMBL/GenBank/DDBJ whole genome shotgun (WGS) entry which is preliminary data.</text>
</comment>
<dbReference type="SUPFAM" id="SSF46689">
    <property type="entry name" value="Homeodomain-like"/>
    <property type="match status" value="1"/>
</dbReference>
<dbReference type="PROSITE" id="PS01124">
    <property type="entry name" value="HTH_ARAC_FAMILY_2"/>
    <property type="match status" value="1"/>
</dbReference>
<dbReference type="EMBL" id="BSOW01000019">
    <property type="protein sequence ID" value="GLR88462.1"/>
    <property type="molecule type" value="Genomic_DNA"/>
</dbReference>
<dbReference type="InterPro" id="IPR009057">
    <property type="entry name" value="Homeodomain-like_sf"/>
</dbReference>
<dbReference type="SMART" id="SM00342">
    <property type="entry name" value="HTH_ARAC"/>
    <property type="match status" value="1"/>
</dbReference>
<evidence type="ECO:0000256" key="1">
    <source>
        <dbReference type="ARBA" id="ARBA00023015"/>
    </source>
</evidence>
<dbReference type="Pfam" id="PF12625">
    <property type="entry name" value="Arabinose_bd"/>
    <property type="match status" value="1"/>
</dbReference>
<accession>A0ABQ6B228</accession>
<proteinExistence type="predicted"/>
<dbReference type="Proteomes" id="UP001156905">
    <property type="component" value="Unassembled WGS sequence"/>
</dbReference>
<sequence>MVQGGLSRLAADRVRKAGVRLEPLLSRVGLALDQIDDSERRIGASNQIAFLEAAAHALKDDFLGFHLAGEFDLRELGLLYYVMASSDTLGDALNRAARYSRITNEAIMLQYQNAHEPKLRLVYSGVPRHADLQQIEFCIAAIVRLTRVLSGRQFFPRHISISHIRPKGIAKFASLLGKSLEFGGAADEINFPVGSADWALVDADKRLNKILRELCEESLSSRRSNTSALRVQVENTASPLLPHGLAKMNVIAKKLGMSPRTLTRRLAEEGATFNEILQQLKASLARRYLEEDSLPISKIAWLLGFEDASSFSHACRRWTGKSPRELRLSR</sequence>
<reference evidence="6" key="1">
    <citation type="journal article" date="2019" name="Int. J. Syst. Evol. Microbiol.">
        <title>The Global Catalogue of Microorganisms (GCM) 10K type strain sequencing project: providing services to taxonomists for standard genome sequencing and annotation.</title>
        <authorList>
            <consortium name="The Broad Institute Genomics Platform"/>
            <consortium name="The Broad Institute Genome Sequencing Center for Infectious Disease"/>
            <person name="Wu L."/>
            <person name="Ma J."/>
        </authorList>
    </citation>
    <scope>NUCLEOTIDE SEQUENCE [LARGE SCALE GENOMIC DNA]</scope>
    <source>
        <strain evidence="6">NBRC 102520</strain>
    </source>
</reference>
<evidence type="ECO:0000256" key="3">
    <source>
        <dbReference type="ARBA" id="ARBA00023163"/>
    </source>
</evidence>
<evidence type="ECO:0000259" key="4">
    <source>
        <dbReference type="PROSITE" id="PS01124"/>
    </source>
</evidence>